<dbReference type="Pfam" id="PF07676">
    <property type="entry name" value="PD40"/>
    <property type="match status" value="2"/>
</dbReference>
<protein>
    <recommendedName>
        <fullName evidence="4">Biopolymer transporter Tol</fullName>
    </recommendedName>
</protein>
<keyword evidence="1" id="KW-0732">Signal</keyword>
<sequence length="332" mass="35747">MLRKALWLTVALGLYGATCASFASDAPADAPQVFAPGVISGPAGEACPAFTPDGNTVYFDVGMMILVSHREHGTWSRPDIAPFSGQWLDHDPTMSPDGSYLVFVSNRPIKPGAQALSVTVHGKVYPARGGHLWRVDRKGNGWGTPVHLPDAVNSSDRTYAPSIAADGSLYFIHPDGQGVFHIYSSAFTHGVYQPATLVAVGDPSATTHDPAIAPDQSFMVFNSADPKAGGMGDFYIAFREGGHWGKPIDLGEAINGKPGKWSQWGAHIAPDHRTLYYTSDRQTELTYPLTPEQAKTTLARMESWDNGNDNIWYVSLAPWLDGRHAQVAAKGG</sequence>
<evidence type="ECO:0000313" key="3">
    <source>
        <dbReference type="Proteomes" id="UP000254258"/>
    </source>
</evidence>
<dbReference type="InterPro" id="IPR011659">
    <property type="entry name" value="WD40"/>
</dbReference>
<dbReference type="OrthoDB" id="240809at2"/>
<evidence type="ECO:0000313" key="2">
    <source>
        <dbReference type="EMBL" id="RDS79127.1"/>
    </source>
</evidence>
<evidence type="ECO:0008006" key="4">
    <source>
        <dbReference type="Google" id="ProtNLM"/>
    </source>
</evidence>
<dbReference type="Gene3D" id="2.120.10.30">
    <property type="entry name" value="TolB, C-terminal domain"/>
    <property type="match status" value="1"/>
</dbReference>
<name>A0A370WSY7_9GAMM</name>
<dbReference type="EMBL" id="QRBE01000016">
    <property type="protein sequence ID" value="RDS79127.1"/>
    <property type="molecule type" value="Genomic_DNA"/>
</dbReference>
<dbReference type="InterPro" id="IPR011042">
    <property type="entry name" value="6-blade_b-propeller_TolB-like"/>
</dbReference>
<gene>
    <name evidence="2" type="ORF">DWU98_19155</name>
</gene>
<accession>A0A370WSY7</accession>
<comment type="caution">
    <text evidence="2">The sequence shown here is derived from an EMBL/GenBank/DDBJ whole genome shotgun (WGS) entry which is preliminary data.</text>
</comment>
<evidence type="ECO:0000256" key="1">
    <source>
        <dbReference type="SAM" id="SignalP"/>
    </source>
</evidence>
<dbReference type="AlphaFoldDB" id="A0A370WSY7"/>
<dbReference type="SUPFAM" id="SSF82171">
    <property type="entry name" value="DPP6 N-terminal domain-like"/>
    <property type="match status" value="1"/>
</dbReference>
<dbReference type="RefSeq" id="WP_115497201.1">
    <property type="nucleotide sequence ID" value="NZ_QRBE01000016.1"/>
</dbReference>
<proteinExistence type="predicted"/>
<feature type="signal peptide" evidence="1">
    <location>
        <begin position="1"/>
        <end position="23"/>
    </location>
</feature>
<reference evidence="2 3" key="1">
    <citation type="submission" date="2018-07" db="EMBL/GenBank/DDBJ databases">
        <title>Dyella monticola sp. nov. and Dyella psychrodurans sp. nov. isolated from monsoon evergreen broad-leaved forest soil of Dinghu Mountain, China.</title>
        <authorList>
            <person name="Gao Z."/>
            <person name="Qiu L."/>
        </authorList>
    </citation>
    <scope>NUCLEOTIDE SEQUENCE [LARGE SCALE GENOMIC DNA]</scope>
    <source>
        <strain evidence="2 3">4G-K06</strain>
    </source>
</reference>
<feature type="chain" id="PRO_5016820715" description="Biopolymer transporter Tol" evidence="1">
    <location>
        <begin position="24"/>
        <end position="332"/>
    </location>
</feature>
<keyword evidence="3" id="KW-1185">Reference proteome</keyword>
<organism evidence="2 3">
    <name type="scientific">Dyella monticola</name>
    <dbReference type="NCBI Taxonomy" id="1927958"/>
    <lineage>
        <taxon>Bacteria</taxon>
        <taxon>Pseudomonadati</taxon>
        <taxon>Pseudomonadota</taxon>
        <taxon>Gammaproteobacteria</taxon>
        <taxon>Lysobacterales</taxon>
        <taxon>Rhodanobacteraceae</taxon>
        <taxon>Dyella</taxon>
    </lineage>
</organism>
<dbReference type="Proteomes" id="UP000254258">
    <property type="component" value="Unassembled WGS sequence"/>
</dbReference>